<organism evidence="2 3">
    <name type="scientific">Auxenochlorella protothecoides</name>
    <name type="common">Green microalga</name>
    <name type="synonym">Chlorella protothecoides</name>
    <dbReference type="NCBI Taxonomy" id="3075"/>
    <lineage>
        <taxon>Eukaryota</taxon>
        <taxon>Viridiplantae</taxon>
        <taxon>Chlorophyta</taxon>
        <taxon>core chlorophytes</taxon>
        <taxon>Trebouxiophyceae</taxon>
        <taxon>Chlorellales</taxon>
        <taxon>Chlorellaceae</taxon>
        <taxon>Auxenochlorella</taxon>
    </lineage>
</organism>
<evidence type="ECO:0000256" key="1">
    <source>
        <dbReference type="SAM" id="MobiDB-lite"/>
    </source>
</evidence>
<feature type="compositionally biased region" description="Low complexity" evidence="1">
    <location>
        <begin position="185"/>
        <end position="208"/>
    </location>
</feature>
<dbReference type="Proteomes" id="UP000279271">
    <property type="component" value="Unassembled WGS sequence"/>
</dbReference>
<evidence type="ECO:0000313" key="3">
    <source>
        <dbReference type="Proteomes" id="UP000279271"/>
    </source>
</evidence>
<feature type="compositionally biased region" description="Basic and acidic residues" evidence="1">
    <location>
        <begin position="140"/>
        <end position="151"/>
    </location>
</feature>
<reference evidence="3" key="1">
    <citation type="journal article" date="2018" name="Algal Res.">
        <title>Characterization of plant carbon substrate utilization by Auxenochlorella protothecoides.</title>
        <authorList>
            <person name="Vogler B.W."/>
            <person name="Starkenburg S.R."/>
            <person name="Sudasinghe N."/>
            <person name="Schambach J.Y."/>
            <person name="Rollin J.A."/>
            <person name="Pattathil S."/>
            <person name="Barry A.N."/>
        </authorList>
    </citation>
    <scope>NUCLEOTIDE SEQUENCE [LARGE SCALE GENOMIC DNA]</scope>
    <source>
        <strain evidence="3">UTEX 25</strain>
    </source>
</reference>
<feature type="compositionally biased region" description="Gly residues" evidence="1">
    <location>
        <begin position="165"/>
        <end position="177"/>
    </location>
</feature>
<sequence>VPRPAPQTPGILCALPLDLGAPDRAGVAGQGQAGPAVPCPSPVRQAGGPGAHPRREPSTPHRAGPHSNRLLPPDPLPGPGPHPNLGPLPGVQGGAGVRPVWVAQGATGGAGVPAPAGHAARHTQHPSGLGGAAPGHCPRRPGERDLPRDPGRAAGRRGQRVAAGRGRGGVRRGGQGRVGERRAGHPAAHPQRHAGAGAGGPRPAASPAGHGGGPRSRPGPGLPGSVWAGAGAGRVPRLGGALLRDLLWRPAVPGVWLQAAEHPEAARPHQAAARAV</sequence>
<feature type="compositionally biased region" description="Pro residues" evidence="1">
    <location>
        <begin position="72"/>
        <end position="86"/>
    </location>
</feature>
<feature type="non-terminal residue" evidence="2">
    <location>
        <position position="1"/>
    </location>
</feature>
<name>A0A3M7KS42_AUXPR</name>
<dbReference type="AlphaFoldDB" id="A0A3M7KS42"/>
<evidence type="ECO:0000313" key="2">
    <source>
        <dbReference type="EMBL" id="RMZ52590.1"/>
    </source>
</evidence>
<protein>
    <submittedName>
        <fullName evidence="2">Uncharacterized protein</fullName>
    </submittedName>
</protein>
<dbReference type="EMBL" id="QOKY01000202">
    <property type="protein sequence ID" value="RMZ52590.1"/>
    <property type="molecule type" value="Genomic_DNA"/>
</dbReference>
<proteinExistence type="predicted"/>
<accession>A0A3M7KS42</accession>
<feature type="compositionally biased region" description="Low complexity" evidence="1">
    <location>
        <begin position="215"/>
        <end position="225"/>
    </location>
</feature>
<gene>
    <name evidence="2" type="ORF">APUTEX25_000709</name>
</gene>
<comment type="caution">
    <text evidence="2">The sequence shown here is derived from an EMBL/GenBank/DDBJ whole genome shotgun (WGS) entry which is preliminary data.</text>
</comment>
<feature type="non-terminal residue" evidence="2">
    <location>
        <position position="276"/>
    </location>
</feature>
<feature type="region of interest" description="Disordered" evidence="1">
    <location>
        <begin position="16"/>
        <end position="233"/>
    </location>
</feature>